<dbReference type="GO" id="GO:0004777">
    <property type="term" value="F:succinate-semialdehyde dehydrogenase (NAD+) activity"/>
    <property type="evidence" value="ECO:0007669"/>
    <property type="project" value="TreeGrafter"/>
</dbReference>
<evidence type="ECO:0000313" key="11">
    <source>
        <dbReference type="Proteomes" id="UP000190776"/>
    </source>
</evidence>
<dbReference type="CDD" id="cd07103">
    <property type="entry name" value="ALDH_F5_SSADH_GabD"/>
    <property type="match status" value="1"/>
</dbReference>
<dbReference type="PROSITE" id="PS00070">
    <property type="entry name" value="ALDEHYDE_DEHYDR_CYS"/>
    <property type="match status" value="1"/>
</dbReference>
<reference evidence="10 11" key="1">
    <citation type="submission" date="2017-01" db="EMBL/GenBank/DDBJ databases">
        <title>Draft genome sequence of Diplodia seriata F98.1, a fungal species involved in grapevine trunk diseases.</title>
        <authorList>
            <person name="Robert-Siegwald G."/>
            <person name="Vallet J."/>
            <person name="Abou-Mansour E."/>
            <person name="Xu J."/>
            <person name="Rey P."/>
            <person name="Bertsch C."/>
            <person name="Rego C."/>
            <person name="Larignon P."/>
            <person name="Fontaine F."/>
            <person name="Lebrun M.-H."/>
        </authorList>
    </citation>
    <scope>NUCLEOTIDE SEQUENCE [LARGE SCALE GENOMIC DNA]</scope>
    <source>
        <strain evidence="10 11">F98.1</strain>
    </source>
</reference>
<evidence type="ECO:0000313" key="10">
    <source>
        <dbReference type="EMBL" id="OMP83804.1"/>
    </source>
</evidence>
<comment type="caution">
    <text evidence="10">The sequence shown here is derived from an EMBL/GenBank/DDBJ whole genome shotgun (WGS) entry which is preliminary data.</text>
</comment>
<comment type="catalytic activity">
    <reaction evidence="5">
        <text>succinate semialdehyde + NAD(+) + H2O = succinate + NADH + 2 H(+)</text>
        <dbReference type="Rhea" id="RHEA:13217"/>
        <dbReference type="ChEBI" id="CHEBI:15377"/>
        <dbReference type="ChEBI" id="CHEBI:15378"/>
        <dbReference type="ChEBI" id="CHEBI:30031"/>
        <dbReference type="ChEBI" id="CHEBI:57540"/>
        <dbReference type="ChEBI" id="CHEBI:57706"/>
        <dbReference type="ChEBI" id="CHEBI:57945"/>
        <dbReference type="EC" id="1.2.1.16"/>
    </reaction>
</comment>
<dbReference type="Gene3D" id="3.40.309.10">
    <property type="entry name" value="Aldehyde Dehydrogenase, Chain A, domain 2"/>
    <property type="match status" value="1"/>
</dbReference>
<dbReference type="GO" id="GO:0005737">
    <property type="term" value="C:cytoplasm"/>
    <property type="evidence" value="ECO:0007669"/>
    <property type="project" value="TreeGrafter"/>
</dbReference>
<dbReference type="Proteomes" id="UP000190776">
    <property type="component" value="Unassembled WGS sequence"/>
</dbReference>
<keyword evidence="3 8" id="KW-0560">Oxidoreductase</keyword>
<feature type="domain" description="Aldehyde dehydrogenase" evidence="9">
    <location>
        <begin position="23"/>
        <end position="485"/>
    </location>
</feature>
<protein>
    <recommendedName>
        <fullName evidence="6">succinate-semialdehyde dehydrogenase [NAD(P)(+)]</fullName>
        <ecNumber evidence="6">1.2.1.16</ecNumber>
    </recommendedName>
</protein>
<evidence type="ECO:0000256" key="7">
    <source>
        <dbReference type="PROSITE-ProRule" id="PRU10007"/>
    </source>
</evidence>
<dbReference type="InterPro" id="IPR016160">
    <property type="entry name" value="Ald_DH_CS_CYS"/>
</dbReference>
<dbReference type="Gene3D" id="3.40.605.10">
    <property type="entry name" value="Aldehyde Dehydrogenase, Chain A, domain 1"/>
    <property type="match status" value="1"/>
</dbReference>
<organism evidence="10 11">
    <name type="scientific">Diplodia seriata</name>
    <dbReference type="NCBI Taxonomy" id="420778"/>
    <lineage>
        <taxon>Eukaryota</taxon>
        <taxon>Fungi</taxon>
        <taxon>Dikarya</taxon>
        <taxon>Ascomycota</taxon>
        <taxon>Pezizomycotina</taxon>
        <taxon>Dothideomycetes</taxon>
        <taxon>Dothideomycetes incertae sedis</taxon>
        <taxon>Botryosphaeriales</taxon>
        <taxon>Botryosphaeriaceae</taxon>
        <taxon>Diplodia</taxon>
    </lineage>
</organism>
<evidence type="ECO:0000256" key="3">
    <source>
        <dbReference type="ARBA" id="ARBA00023002"/>
    </source>
</evidence>
<dbReference type="InterPro" id="IPR029510">
    <property type="entry name" value="Ald_DH_CS_GLU"/>
</dbReference>
<evidence type="ECO:0000259" key="9">
    <source>
        <dbReference type="Pfam" id="PF00171"/>
    </source>
</evidence>
<dbReference type="AlphaFoldDB" id="A0A1S8B8R9"/>
<dbReference type="STRING" id="420778.A0A1S8B8R9"/>
<dbReference type="EMBL" id="MSZU01000111">
    <property type="protein sequence ID" value="OMP83804.1"/>
    <property type="molecule type" value="Genomic_DNA"/>
</dbReference>
<evidence type="ECO:0000256" key="2">
    <source>
        <dbReference type="ARBA" id="ARBA00009986"/>
    </source>
</evidence>
<dbReference type="FunFam" id="3.40.309.10:FF:000004">
    <property type="entry name" value="Succinate-semialdehyde dehydrogenase I"/>
    <property type="match status" value="1"/>
</dbReference>
<dbReference type="EC" id="1.2.1.16" evidence="6"/>
<proteinExistence type="inferred from homology"/>
<evidence type="ECO:0000256" key="1">
    <source>
        <dbReference type="ARBA" id="ARBA00005176"/>
    </source>
</evidence>
<evidence type="ECO:0000256" key="5">
    <source>
        <dbReference type="ARBA" id="ARBA00052698"/>
    </source>
</evidence>
<dbReference type="FunFam" id="3.40.605.10:FF:000005">
    <property type="entry name" value="Succinate-semialdehyde dehydrogenase I"/>
    <property type="match status" value="1"/>
</dbReference>
<comment type="similarity">
    <text evidence="2 8">Belongs to the aldehyde dehydrogenase family.</text>
</comment>
<comment type="catalytic activity">
    <reaction evidence="4">
        <text>succinate semialdehyde + NADP(+) + H2O = succinate + NADPH + 2 H(+)</text>
        <dbReference type="Rhea" id="RHEA:13213"/>
        <dbReference type="ChEBI" id="CHEBI:15377"/>
        <dbReference type="ChEBI" id="CHEBI:15378"/>
        <dbReference type="ChEBI" id="CHEBI:30031"/>
        <dbReference type="ChEBI" id="CHEBI:57706"/>
        <dbReference type="ChEBI" id="CHEBI:57783"/>
        <dbReference type="ChEBI" id="CHEBI:58349"/>
        <dbReference type="EC" id="1.2.1.16"/>
    </reaction>
</comment>
<sequence>MAQPPVLRDPSLLVQKAYINGQWVDSISGKTFTVYDPATTHPIGTVPESTPFDAHTAIAAASSALPSWRALTGRARGRLLRAWHDLVLQNARDLAMLITWEGGKARAGAAAEVLFAAGYLEWYAEEAARAYGDVVPHGVPGNRAVVLREAVGVCGLVTPWNFPAGMVARKAAAALAAGCTVVVKTAGETPFAANALAVLAGRAGVPNGVLNVVTALENTPAIGRVLCEAPEVRKVSFTGSTRVGKLLMRQCSEGLKKLSLELGGNAPFVVFDDAELETAVQGLVACKFKCSGQTCVCANRIYVQSGIHDAFVSRLREVVGEFRVGSGFDDTVTHGPLIHANAVAKVVDHVEDAKAKGAKVELGGNRIPALGPNFFEPTILTGMTEDMKIAHEETFGPVAAIFKFDTEEEVVKSANAVDVGLAAYVFTRDLQTSQRMSELLHVGMVGLNTGSISDAPSPFGGVKHSGFGREGGKYGLEEYMVLKTVVTGGINTVYPSKL</sequence>
<dbReference type="InterPro" id="IPR015590">
    <property type="entry name" value="Aldehyde_DH_dom"/>
</dbReference>
<name>A0A1S8B8R9_9PEZI</name>
<evidence type="ECO:0000256" key="4">
    <source>
        <dbReference type="ARBA" id="ARBA00050387"/>
    </source>
</evidence>
<dbReference type="PANTHER" id="PTHR43353">
    <property type="entry name" value="SUCCINATE-SEMIALDEHYDE DEHYDROGENASE, MITOCHONDRIAL"/>
    <property type="match status" value="1"/>
</dbReference>
<dbReference type="GO" id="GO:0009450">
    <property type="term" value="P:gamma-aminobutyric acid catabolic process"/>
    <property type="evidence" value="ECO:0007669"/>
    <property type="project" value="TreeGrafter"/>
</dbReference>
<feature type="active site" evidence="7">
    <location>
        <position position="261"/>
    </location>
</feature>
<evidence type="ECO:0000256" key="8">
    <source>
        <dbReference type="RuleBase" id="RU003345"/>
    </source>
</evidence>
<dbReference type="PROSITE" id="PS00687">
    <property type="entry name" value="ALDEHYDE_DEHYDR_GLU"/>
    <property type="match status" value="1"/>
</dbReference>
<dbReference type="SUPFAM" id="SSF53720">
    <property type="entry name" value="ALDH-like"/>
    <property type="match status" value="1"/>
</dbReference>
<dbReference type="InterPro" id="IPR016163">
    <property type="entry name" value="Ald_DH_C"/>
</dbReference>
<dbReference type="InterPro" id="IPR016162">
    <property type="entry name" value="Ald_DH_N"/>
</dbReference>
<gene>
    <name evidence="10" type="ORF">BK809_0005185</name>
</gene>
<dbReference type="OrthoDB" id="310895at2759"/>
<dbReference type="PANTHER" id="PTHR43353:SF11">
    <property type="entry name" value="SUCCINATE SEMIALDEHYDE DEHYDROGENASE (EUROFUNG)"/>
    <property type="match status" value="1"/>
</dbReference>
<dbReference type="InterPro" id="IPR050740">
    <property type="entry name" value="Aldehyde_DH_Superfamily"/>
</dbReference>
<evidence type="ECO:0000256" key="6">
    <source>
        <dbReference type="ARBA" id="ARBA00067047"/>
    </source>
</evidence>
<accession>A0A1S8B8R9</accession>
<dbReference type="Pfam" id="PF00171">
    <property type="entry name" value="Aldedh"/>
    <property type="match status" value="1"/>
</dbReference>
<dbReference type="InterPro" id="IPR016161">
    <property type="entry name" value="Ald_DH/histidinol_DH"/>
</dbReference>
<comment type="pathway">
    <text evidence="1">Amino-acid degradation; 4-aminobutanoate degradation.</text>
</comment>